<evidence type="ECO:0000256" key="15">
    <source>
        <dbReference type="ARBA" id="ARBA00023170"/>
    </source>
</evidence>
<feature type="compositionally biased region" description="Low complexity" evidence="20">
    <location>
        <begin position="810"/>
        <end position="829"/>
    </location>
</feature>
<evidence type="ECO:0000256" key="20">
    <source>
        <dbReference type="SAM" id="MobiDB-lite"/>
    </source>
</evidence>
<dbReference type="Proteomes" id="UP001497497">
    <property type="component" value="Unassembled WGS sequence"/>
</dbReference>
<dbReference type="InterPro" id="IPR007110">
    <property type="entry name" value="Ig-like_dom"/>
</dbReference>
<keyword evidence="14" id="KW-1015">Disulfide bond</keyword>
<dbReference type="AlphaFoldDB" id="A0AAV2HSV3"/>
<feature type="binding site" evidence="19">
    <location>
        <position position="678"/>
    </location>
    <ligand>
        <name>ATP</name>
        <dbReference type="ChEBI" id="CHEBI:30616"/>
    </ligand>
</feature>
<dbReference type="CDD" id="cd00096">
    <property type="entry name" value="Ig"/>
    <property type="match status" value="1"/>
</dbReference>
<dbReference type="GO" id="GO:0005509">
    <property type="term" value="F:calcium ion binding"/>
    <property type="evidence" value="ECO:0007669"/>
    <property type="project" value="InterPro"/>
</dbReference>
<dbReference type="GO" id="GO:0005524">
    <property type="term" value="F:ATP binding"/>
    <property type="evidence" value="ECO:0007669"/>
    <property type="project" value="UniProtKB-UniRule"/>
</dbReference>
<evidence type="ECO:0000256" key="17">
    <source>
        <dbReference type="ARBA" id="ARBA00023319"/>
    </source>
</evidence>
<feature type="signal peptide" evidence="22">
    <location>
        <begin position="1"/>
        <end position="18"/>
    </location>
</feature>
<evidence type="ECO:0000259" key="24">
    <source>
        <dbReference type="PROSITE" id="PS50835"/>
    </source>
</evidence>
<evidence type="ECO:0000256" key="13">
    <source>
        <dbReference type="ARBA" id="ARBA00023137"/>
    </source>
</evidence>
<evidence type="ECO:0000256" key="1">
    <source>
        <dbReference type="ARBA" id="ARBA00004479"/>
    </source>
</evidence>
<keyword evidence="13" id="KW-0829">Tyrosine-protein kinase</keyword>
<dbReference type="Gene3D" id="3.30.200.20">
    <property type="entry name" value="Phosphorylase Kinase, domain 1"/>
    <property type="match status" value="1"/>
</dbReference>
<dbReference type="GO" id="GO:0004714">
    <property type="term" value="F:transmembrane receptor protein tyrosine kinase activity"/>
    <property type="evidence" value="ECO:0007669"/>
    <property type="project" value="UniProtKB-EC"/>
</dbReference>
<dbReference type="InterPro" id="IPR026823">
    <property type="entry name" value="cEGF"/>
</dbReference>
<dbReference type="InterPro" id="IPR017441">
    <property type="entry name" value="Protein_kinase_ATP_BS"/>
</dbReference>
<dbReference type="Pfam" id="PF13927">
    <property type="entry name" value="Ig_3"/>
    <property type="match status" value="2"/>
</dbReference>
<keyword evidence="11 21" id="KW-1133">Transmembrane helix</keyword>
<evidence type="ECO:0000256" key="11">
    <source>
        <dbReference type="ARBA" id="ARBA00022989"/>
    </source>
</evidence>
<dbReference type="Gene3D" id="1.10.510.10">
    <property type="entry name" value="Transferase(Phosphotransferase) domain 1"/>
    <property type="match status" value="1"/>
</dbReference>
<keyword evidence="8 19" id="KW-0547">Nucleotide-binding</keyword>
<evidence type="ECO:0000259" key="23">
    <source>
        <dbReference type="PROSITE" id="PS50011"/>
    </source>
</evidence>
<dbReference type="GO" id="GO:0007169">
    <property type="term" value="P:cell surface receptor protein tyrosine kinase signaling pathway"/>
    <property type="evidence" value="ECO:0007669"/>
    <property type="project" value="TreeGrafter"/>
</dbReference>
<evidence type="ECO:0000256" key="9">
    <source>
        <dbReference type="ARBA" id="ARBA00022777"/>
    </source>
</evidence>
<keyword evidence="10 19" id="KW-0067">ATP-binding</keyword>
<feature type="transmembrane region" description="Helical" evidence="21">
    <location>
        <begin position="558"/>
        <end position="583"/>
    </location>
</feature>
<evidence type="ECO:0000256" key="22">
    <source>
        <dbReference type="SAM" id="SignalP"/>
    </source>
</evidence>
<dbReference type="CDD" id="cd00054">
    <property type="entry name" value="EGF_CA"/>
    <property type="match status" value="1"/>
</dbReference>
<dbReference type="PROSITE" id="PS00109">
    <property type="entry name" value="PROTEIN_KINASE_TYR"/>
    <property type="match status" value="1"/>
</dbReference>
<dbReference type="Pfam" id="PF07714">
    <property type="entry name" value="PK_Tyr_Ser-Thr"/>
    <property type="match status" value="2"/>
</dbReference>
<dbReference type="FunFam" id="1.10.510.10:FF:000190">
    <property type="entry name" value="Proto-oncogene tyrosine-protein kinase receptor Ret"/>
    <property type="match status" value="1"/>
</dbReference>
<dbReference type="Gene3D" id="2.10.25.10">
    <property type="entry name" value="Laminin"/>
    <property type="match status" value="1"/>
</dbReference>
<keyword evidence="17" id="KW-0393">Immunoglobulin domain</keyword>
<gene>
    <name evidence="25" type="ORF">GSLYS_00011095001</name>
</gene>
<sequence length="1248" mass="138225">MMYLSMISAMTMSSRSVAVIVWILSQHGSWCMLTDVTPNDVYIGADVTFTCAFNLSLENSPSENATDEELEWLDVPTNCDFVLTHTKDFEPRSSDDHAVERQVAMVTENGEVKASDGYQTRPMTASTLKDGVYRKTTLTLYKVGYADFGDYQCSVVASDLSIRKGNQAKLKIRGPPRIQRQDTTQYRILNTQAILTCPFEAYPAATNVTWLQPNGTLADNVQTSGSDVSSVLWKSTMMIKTLTAAHAGLYVCTVTNRYGTDSFEFNVSVSPFVQINDAPKSVITVKTSASKVIRCTAGNFLTDVDKDSCALTWTLETADKSLAVQNNVASDVKVYQTIYGTEVGTFHAELNLNIGHPSFSWLGNLTCTMALIGGLNYTSTAVLDVRGPPEVFAVSRRYYTSQGATTVIACRVQAVPPPAGFTWRYTDDLSYSREFKVVINQEQKYESSVVDLANQSLREMRLAIMNVTSSDFGIYQCNSDNANGRSGDLIQIEFCKSGYTATSDGKSCQDIDECRSSLDICDYGCDNLNGSYVCTCPDGRALGADGRSCQHFDMEARIGTGIGLGAAAVAAVVIIVLLVVCIYRLRRNKKRRDSFLSMVHEKAMKTRSQVMMRMSHSDTFSKNSVALGSPDAKVHDSEFPRERLKLLDVIGEGEFGRVLRAEALNIIGTGKWEIVAVKMCKEIATDCEKLDFLKELAIVSSIPRHLNVVNYLGCCSTVDPVILIMEYISAGDLQTYLRQRRQPTYGLLSLEQSPERQRSHAGAFDNAGFVDDDTTSKPRPDGVGAQQQQLSGNDEGNMNSGQLLLQDDSTTPQNPNKTPQTSKKTPQTPVYEIPITQTKPTDLPGNRKLPNLTVLTHGSPKQSDHLRPTQNKAVERLESDRSDRVCLIRVDSMSDSASSQGADSEPVSPVTLPLSLKRFEKQATGDNSERLDSNHRVVYRNLNKAFMNIDSSDVGSERNSRLHENGHLKLRLSNSLPSSPPFSVLTEKPKVFASRPAHITSDTVSLSSNARWHRRQPYGRRGSNFSYLTGSDAGSHLAESEFSRITSIDEDDDTGISSGDLFAFALQVARGMRHLAGNQIIHRDLAARNILVTDRGVCKITDFGLARTVEGTDNYERTSKGPLPVRWMAPESLTDRTHSFKSDVWSYGILLWEIVTLGASPYPGMSAHDVLKYVTSGKRMEKPHHCTTEIYNIMCDCWSFQPSSRPSFDQLCLKLEELLEREADYINLELFQSEQYSCLDPDIIEERL</sequence>
<keyword evidence="12 21" id="KW-0472">Membrane</keyword>
<dbReference type="PANTHER" id="PTHR24416">
    <property type="entry name" value="TYROSINE-PROTEIN KINASE RECEPTOR"/>
    <property type="match status" value="1"/>
</dbReference>
<dbReference type="SMART" id="SM00179">
    <property type="entry name" value="EGF_CA"/>
    <property type="match status" value="1"/>
</dbReference>
<evidence type="ECO:0000256" key="21">
    <source>
        <dbReference type="SAM" id="Phobius"/>
    </source>
</evidence>
<dbReference type="GO" id="GO:0043235">
    <property type="term" value="C:receptor complex"/>
    <property type="evidence" value="ECO:0007669"/>
    <property type="project" value="TreeGrafter"/>
</dbReference>
<keyword evidence="7" id="KW-0677">Repeat</keyword>
<feature type="region of interest" description="Disordered" evidence="20">
    <location>
        <begin position="752"/>
        <end position="869"/>
    </location>
</feature>
<dbReference type="Pfam" id="PF12662">
    <property type="entry name" value="cEGF"/>
    <property type="match status" value="1"/>
</dbReference>
<feature type="domain" description="Ig-like" evidence="24">
    <location>
        <begin position="176"/>
        <end position="270"/>
    </location>
</feature>
<evidence type="ECO:0000313" key="25">
    <source>
        <dbReference type="EMBL" id="CAL1537182.1"/>
    </source>
</evidence>
<dbReference type="InterPro" id="IPR018097">
    <property type="entry name" value="EGF_Ca-bd_CS"/>
</dbReference>
<dbReference type="Gene3D" id="2.60.40.10">
    <property type="entry name" value="Immunoglobulins"/>
    <property type="match status" value="3"/>
</dbReference>
<keyword evidence="26" id="KW-1185">Reference proteome</keyword>
<dbReference type="SUPFAM" id="SSF57184">
    <property type="entry name" value="Growth factor receptor domain"/>
    <property type="match status" value="1"/>
</dbReference>
<proteinExistence type="predicted"/>
<dbReference type="GO" id="GO:0005886">
    <property type="term" value="C:plasma membrane"/>
    <property type="evidence" value="ECO:0007669"/>
    <property type="project" value="TreeGrafter"/>
</dbReference>
<dbReference type="InterPro" id="IPR020635">
    <property type="entry name" value="Tyr_kinase_cat_dom"/>
</dbReference>
<dbReference type="InterPro" id="IPR001245">
    <property type="entry name" value="Ser-Thr/Tyr_kinase_cat_dom"/>
</dbReference>
<evidence type="ECO:0000256" key="3">
    <source>
        <dbReference type="ARBA" id="ARBA00022536"/>
    </source>
</evidence>
<evidence type="ECO:0000256" key="7">
    <source>
        <dbReference type="ARBA" id="ARBA00022737"/>
    </source>
</evidence>
<evidence type="ECO:0000256" key="2">
    <source>
        <dbReference type="ARBA" id="ARBA00011902"/>
    </source>
</evidence>
<comment type="catalytic activity">
    <reaction evidence="18">
        <text>L-tyrosyl-[protein] + ATP = O-phospho-L-tyrosyl-[protein] + ADP + H(+)</text>
        <dbReference type="Rhea" id="RHEA:10596"/>
        <dbReference type="Rhea" id="RHEA-COMP:10136"/>
        <dbReference type="Rhea" id="RHEA-COMP:20101"/>
        <dbReference type="ChEBI" id="CHEBI:15378"/>
        <dbReference type="ChEBI" id="CHEBI:30616"/>
        <dbReference type="ChEBI" id="CHEBI:46858"/>
        <dbReference type="ChEBI" id="CHEBI:61978"/>
        <dbReference type="ChEBI" id="CHEBI:456216"/>
        <dbReference type="EC" id="2.7.10.1"/>
    </reaction>
</comment>
<keyword evidence="4" id="KW-0808">Transferase</keyword>
<evidence type="ECO:0000256" key="12">
    <source>
        <dbReference type="ARBA" id="ARBA00023136"/>
    </source>
</evidence>
<dbReference type="InterPro" id="IPR003598">
    <property type="entry name" value="Ig_sub2"/>
</dbReference>
<dbReference type="PROSITE" id="PS50835">
    <property type="entry name" value="IG_LIKE"/>
    <property type="match status" value="3"/>
</dbReference>
<dbReference type="PROSITE" id="PS00107">
    <property type="entry name" value="PROTEIN_KINASE_ATP"/>
    <property type="match status" value="1"/>
</dbReference>
<feature type="chain" id="PRO_5043404939" description="receptor protein-tyrosine kinase" evidence="22">
    <location>
        <begin position="19"/>
        <end position="1248"/>
    </location>
</feature>
<keyword evidence="5 21" id="KW-0812">Transmembrane</keyword>
<dbReference type="SMART" id="SM00408">
    <property type="entry name" value="IGc2"/>
    <property type="match status" value="2"/>
</dbReference>
<dbReference type="InterPro" id="IPR013783">
    <property type="entry name" value="Ig-like_fold"/>
</dbReference>
<dbReference type="InterPro" id="IPR050122">
    <property type="entry name" value="RTK"/>
</dbReference>
<evidence type="ECO:0000256" key="5">
    <source>
        <dbReference type="ARBA" id="ARBA00022692"/>
    </source>
</evidence>
<evidence type="ECO:0000256" key="14">
    <source>
        <dbReference type="ARBA" id="ARBA00023157"/>
    </source>
</evidence>
<feature type="domain" description="Ig-like" evidence="24">
    <location>
        <begin position="44"/>
        <end position="163"/>
    </location>
</feature>
<dbReference type="EC" id="2.7.10.1" evidence="2"/>
<dbReference type="SUPFAM" id="SSF48726">
    <property type="entry name" value="Immunoglobulin"/>
    <property type="match status" value="2"/>
</dbReference>
<dbReference type="InterPro" id="IPR036179">
    <property type="entry name" value="Ig-like_dom_sf"/>
</dbReference>
<name>A0AAV2HSV3_LYMST</name>
<dbReference type="InterPro" id="IPR011009">
    <property type="entry name" value="Kinase-like_dom_sf"/>
</dbReference>
<keyword evidence="16" id="KW-0325">Glycoprotein</keyword>
<protein>
    <recommendedName>
        <fullName evidence="2">receptor protein-tyrosine kinase</fullName>
        <ecNumber evidence="2">2.7.10.1</ecNumber>
    </recommendedName>
</protein>
<dbReference type="PROSITE" id="PS50011">
    <property type="entry name" value="PROTEIN_KINASE_DOM"/>
    <property type="match status" value="1"/>
</dbReference>
<dbReference type="PROSITE" id="PS00010">
    <property type="entry name" value="ASX_HYDROXYL"/>
    <property type="match status" value="1"/>
</dbReference>
<dbReference type="SMART" id="SM00409">
    <property type="entry name" value="IG"/>
    <property type="match status" value="4"/>
</dbReference>
<evidence type="ECO:0000313" key="26">
    <source>
        <dbReference type="Proteomes" id="UP001497497"/>
    </source>
</evidence>
<feature type="compositionally biased region" description="Polar residues" evidence="20">
    <location>
        <begin position="785"/>
        <end position="809"/>
    </location>
</feature>
<evidence type="ECO:0000256" key="4">
    <source>
        <dbReference type="ARBA" id="ARBA00022679"/>
    </source>
</evidence>
<evidence type="ECO:0000256" key="8">
    <source>
        <dbReference type="ARBA" id="ARBA00022741"/>
    </source>
</evidence>
<keyword evidence="15" id="KW-0675">Receptor</keyword>
<evidence type="ECO:0000256" key="18">
    <source>
        <dbReference type="ARBA" id="ARBA00051243"/>
    </source>
</evidence>
<dbReference type="SMART" id="SM00219">
    <property type="entry name" value="TyrKc"/>
    <property type="match status" value="1"/>
</dbReference>
<dbReference type="InterPro" id="IPR009030">
    <property type="entry name" value="Growth_fac_rcpt_cys_sf"/>
</dbReference>
<dbReference type="InterPro" id="IPR000719">
    <property type="entry name" value="Prot_kinase_dom"/>
</dbReference>
<dbReference type="CDD" id="cd00192">
    <property type="entry name" value="PTKc"/>
    <property type="match status" value="1"/>
</dbReference>
<keyword evidence="6 22" id="KW-0732">Signal</keyword>
<dbReference type="InterPro" id="IPR001881">
    <property type="entry name" value="EGF-like_Ca-bd_dom"/>
</dbReference>
<dbReference type="InterPro" id="IPR000152">
    <property type="entry name" value="EGF-type_Asp/Asn_hydroxyl_site"/>
</dbReference>
<dbReference type="InterPro" id="IPR008266">
    <property type="entry name" value="Tyr_kinase_AS"/>
</dbReference>
<reference evidence="25 26" key="1">
    <citation type="submission" date="2024-04" db="EMBL/GenBank/DDBJ databases">
        <authorList>
            <consortium name="Genoscope - CEA"/>
            <person name="William W."/>
        </authorList>
    </citation>
    <scope>NUCLEOTIDE SEQUENCE [LARGE SCALE GENOMIC DNA]</scope>
</reference>
<comment type="subcellular location">
    <subcellularLocation>
        <location evidence="1">Membrane</location>
        <topology evidence="1">Single-pass type I membrane protein</topology>
    </subcellularLocation>
</comment>
<dbReference type="EMBL" id="CAXITT010000253">
    <property type="protein sequence ID" value="CAL1537182.1"/>
    <property type="molecule type" value="Genomic_DNA"/>
</dbReference>
<dbReference type="PROSITE" id="PS01187">
    <property type="entry name" value="EGF_CA"/>
    <property type="match status" value="1"/>
</dbReference>
<dbReference type="SUPFAM" id="SSF56112">
    <property type="entry name" value="Protein kinase-like (PK-like)"/>
    <property type="match status" value="1"/>
</dbReference>
<dbReference type="PANTHER" id="PTHR24416:SF611">
    <property type="entry name" value="TYROSINE-PROTEIN KINASE TRANSMEMBRANE RECEPTOR ROR"/>
    <property type="match status" value="1"/>
</dbReference>
<keyword evidence="9" id="KW-0418">Kinase</keyword>
<comment type="caution">
    <text evidence="25">The sequence shown here is derived from an EMBL/GenBank/DDBJ whole genome shotgun (WGS) entry which is preliminary data.</text>
</comment>
<evidence type="ECO:0000256" key="10">
    <source>
        <dbReference type="ARBA" id="ARBA00022840"/>
    </source>
</evidence>
<keyword evidence="3" id="KW-0245">EGF-like domain</keyword>
<feature type="domain" description="Ig-like" evidence="24">
    <location>
        <begin position="389"/>
        <end position="493"/>
    </location>
</feature>
<dbReference type="InterPro" id="IPR003599">
    <property type="entry name" value="Ig_sub"/>
</dbReference>
<evidence type="ECO:0000256" key="19">
    <source>
        <dbReference type="PROSITE-ProRule" id="PRU10141"/>
    </source>
</evidence>
<accession>A0AAV2HSV3</accession>
<evidence type="ECO:0000256" key="16">
    <source>
        <dbReference type="ARBA" id="ARBA00023180"/>
    </source>
</evidence>
<organism evidence="25 26">
    <name type="scientific">Lymnaea stagnalis</name>
    <name type="common">Great pond snail</name>
    <name type="synonym">Helix stagnalis</name>
    <dbReference type="NCBI Taxonomy" id="6523"/>
    <lineage>
        <taxon>Eukaryota</taxon>
        <taxon>Metazoa</taxon>
        <taxon>Spiralia</taxon>
        <taxon>Lophotrochozoa</taxon>
        <taxon>Mollusca</taxon>
        <taxon>Gastropoda</taxon>
        <taxon>Heterobranchia</taxon>
        <taxon>Euthyneura</taxon>
        <taxon>Panpulmonata</taxon>
        <taxon>Hygrophila</taxon>
        <taxon>Lymnaeoidea</taxon>
        <taxon>Lymnaeidae</taxon>
        <taxon>Lymnaea</taxon>
    </lineage>
</organism>
<feature type="domain" description="Protein kinase" evidence="23">
    <location>
        <begin position="644"/>
        <end position="1219"/>
    </location>
</feature>
<evidence type="ECO:0000256" key="6">
    <source>
        <dbReference type="ARBA" id="ARBA00022729"/>
    </source>
</evidence>